<evidence type="ECO:0000313" key="2">
    <source>
        <dbReference type="EMBL" id="SFN33923.1"/>
    </source>
</evidence>
<dbReference type="Proteomes" id="UP000198575">
    <property type="component" value="Unassembled WGS sequence"/>
</dbReference>
<dbReference type="OrthoDB" id="7493123at2"/>
<dbReference type="STRING" id="578942.SAMN05216289_11563"/>
<protein>
    <recommendedName>
        <fullName evidence="4">MetA-pathway of phenol degradation</fullName>
    </recommendedName>
</protein>
<sequence>MNLRKALLLALAASSIGAGPAWACSSCGCTLNSDWASQGYAVSRGWRFDLRYDYFNQSDLRSGRDSVDVSSFEVPNEEEIQRTTINRNISLGFDYSPSRSWGITVLLPRYDRWHSTLAEDTTELSYSHSRGIGDARIVGRYQGFNPDAGFGVVFGLKLPTGATDIRFNAGPEQGERVDAGLQPGTGSTDALVGLYQFGNLNPEWGYFAQALLQQPLNSHDDFKPGTGINLNAGLRYNGWKVVSPQLQVNLRSERRESGDNADAENSGATLAYLSPGVNFRFNAHWDGYLYTQFPLYQRVNGLQLEPERFYSVGLQYRM</sequence>
<dbReference type="AlphaFoldDB" id="A0A1I4Y832"/>
<evidence type="ECO:0000313" key="3">
    <source>
        <dbReference type="Proteomes" id="UP000198575"/>
    </source>
</evidence>
<keyword evidence="1" id="KW-0732">Signal</keyword>
<keyword evidence="3" id="KW-1185">Reference proteome</keyword>
<name>A0A1I4Y832_9GAMM</name>
<feature type="signal peptide" evidence="1">
    <location>
        <begin position="1"/>
        <end position="23"/>
    </location>
</feature>
<gene>
    <name evidence="2" type="ORF">SAMN05216289_11563</name>
</gene>
<dbReference type="EMBL" id="FOVF01000015">
    <property type="protein sequence ID" value="SFN33923.1"/>
    <property type="molecule type" value="Genomic_DNA"/>
</dbReference>
<dbReference type="PROSITE" id="PS51257">
    <property type="entry name" value="PROKAR_LIPOPROTEIN"/>
    <property type="match status" value="1"/>
</dbReference>
<evidence type="ECO:0000256" key="1">
    <source>
        <dbReference type="SAM" id="SignalP"/>
    </source>
</evidence>
<proteinExistence type="predicted"/>
<feature type="chain" id="PRO_5011533014" description="MetA-pathway of phenol degradation" evidence="1">
    <location>
        <begin position="24"/>
        <end position="318"/>
    </location>
</feature>
<accession>A0A1I4Y832</accession>
<organism evidence="2 3">
    <name type="scientific">Dokdonella immobilis</name>
    <dbReference type="NCBI Taxonomy" id="578942"/>
    <lineage>
        <taxon>Bacteria</taxon>
        <taxon>Pseudomonadati</taxon>
        <taxon>Pseudomonadota</taxon>
        <taxon>Gammaproteobacteria</taxon>
        <taxon>Lysobacterales</taxon>
        <taxon>Rhodanobacteraceae</taxon>
        <taxon>Dokdonella</taxon>
    </lineage>
</organism>
<reference evidence="2 3" key="1">
    <citation type="submission" date="2016-10" db="EMBL/GenBank/DDBJ databases">
        <authorList>
            <person name="de Groot N.N."/>
        </authorList>
    </citation>
    <scope>NUCLEOTIDE SEQUENCE [LARGE SCALE GENOMIC DNA]</scope>
    <source>
        <strain evidence="2 3">CGMCC 1.7659</strain>
    </source>
</reference>
<evidence type="ECO:0008006" key="4">
    <source>
        <dbReference type="Google" id="ProtNLM"/>
    </source>
</evidence>
<dbReference type="RefSeq" id="WP_092408063.1">
    <property type="nucleotide sequence ID" value="NZ_FOVF01000015.1"/>
</dbReference>